<sequence length="91" mass="10299">LYWFGWQSVPADRLIGEQLLPIAKRGLLSLAIDPVSVEHWLGIVEARVERGINGAGWQKQWVANYGLDMQGLTLAYLERQESGKPVHEWSV</sequence>
<dbReference type="Proteomes" id="UP000886667">
    <property type="component" value="Unassembled WGS sequence"/>
</dbReference>
<evidence type="ECO:0000313" key="1">
    <source>
        <dbReference type="EMBL" id="MCG7948491.1"/>
    </source>
</evidence>
<organism evidence="1 2">
    <name type="scientific">Candidatus Thiodiazotropha taylori</name>
    <dbReference type="NCBI Taxonomy" id="2792791"/>
    <lineage>
        <taxon>Bacteria</taxon>
        <taxon>Pseudomonadati</taxon>
        <taxon>Pseudomonadota</taxon>
        <taxon>Gammaproteobacteria</taxon>
        <taxon>Chromatiales</taxon>
        <taxon>Sedimenticolaceae</taxon>
        <taxon>Candidatus Thiodiazotropha</taxon>
    </lineage>
</organism>
<reference evidence="1" key="1">
    <citation type="journal article" date="2021" name="Proc. Natl. Acad. Sci. U.S.A.">
        <title>Global biogeography of chemosynthetic symbionts reveals both localized and globally distributed symbiont groups. .</title>
        <authorList>
            <person name="Osvatic J.T."/>
            <person name="Wilkins L.G.E."/>
            <person name="Leibrecht L."/>
            <person name="Leray M."/>
            <person name="Zauner S."/>
            <person name="Polzin J."/>
            <person name="Camacho Y."/>
            <person name="Gros O."/>
            <person name="van Gils J.A."/>
            <person name="Eisen J.A."/>
            <person name="Petersen J.M."/>
            <person name="Yuen B."/>
        </authorList>
    </citation>
    <scope>NUCLEOTIDE SEQUENCE</scope>
    <source>
        <strain evidence="1">MAGclacostrist064TRANS</strain>
    </source>
</reference>
<evidence type="ECO:0000313" key="2">
    <source>
        <dbReference type="Proteomes" id="UP000886667"/>
    </source>
</evidence>
<keyword evidence="1" id="KW-0436">Ligase</keyword>
<dbReference type="GO" id="GO:0016874">
    <property type="term" value="F:ligase activity"/>
    <property type="evidence" value="ECO:0007669"/>
    <property type="project" value="UniProtKB-KW"/>
</dbReference>
<proteinExistence type="predicted"/>
<gene>
    <name evidence="1" type="ORF">JAZ07_19290</name>
</gene>
<dbReference type="Gene3D" id="3.30.590.20">
    <property type="match status" value="1"/>
</dbReference>
<dbReference type="AlphaFoldDB" id="A0A9E4N6R3"/>
<name>A0A9E4N6R3_9GAMM</name>
<dbReference type="EMBL" id="JAEPCM010000710">
    <property type="protein sequence ID" value="MCG7948491.1"/>
    <property type="molecule type" value="Genomic_DNA"/>
</dbReference>
<accession>A0A9E4N6R3</accession>
<comment type="caution">
    <text evidence="1">The sequence shown here is derived from an EMBL/GenBank/DDBJ whole genome shotgun (WGS) entry which is preliminary data.</text>
</comment>
<feature type="non-terminal residue" evidence="1">
    <location>
        <position position="1"/>
    </location>
</feature>
<protein>
    <submittedName>
        <fullName evidence="1">Glutamate--cysteine ligase</fullName>
    </submittedName>
</protein>